<name>A0A4C1XKF6_EUMVA</name>
<dbReference type="Proteomes" id="UP000299102">
    <property type="component" value="Unassembled WGS sequence"/>
</dbReference>
<protein>
    <submittedName>
        <fullName evidence="1">Uncharacterized protein</fullName>
    </submittedName>
</protein>
<proteinExistence type="predicted"/>
<gene>
    <name evidence="1" type="ORF">EVAR_48040_1</name>
</gene>
<comment type="caution">
    <text evidence="1">The sequence shown here is derived from an EMBL/GenBank/DDBJ whole genome shotgun (WGS) entry which is preliminary data.</text>
</comment>
<evidence type="ECO:0000313" key="1">
    <source>
        <dbReference type="EMBL" id="GBP62695.1"/>
    </source>
</evidence>
<reference evidence="1 2" key="1">
    <citation type="journal article" date="2019" name="Commun. Biol.">
        <title>The bagworm genome reveals a unique fibroin gene that provides high tensile strength.</title>
        <authorList>
            <person name="Kono N."/>
            <person name="Nakamura H."/>
            <person name="Ohtoshi R."/>
            <person name="Tomita M."/>
            <person name="Numata K."/>
            <person name="Arakawa K."/>
        </authorList>
    </citation>
    <scope>NUCLEOTIDE SEQUENCE [LARGE SCALE GENOMIC DNA]</scope>
</reference>
<keyword evidence="2" id="KW-1185">Reference proteome</keyword>
<accession>A0A4C1XKF6</accession>
<dbReference type="EMBL" id="BGZK01000847">
    <property type="protein sequence ID" value="GBP62695.1"/>
    <property type="molecule type" value="Genomic_DNA"/>
</dbReference>
<dbReference type="AlphaFoldDB" id="A0A4C1XKF6"/>
<organism evidence="1 2">
    <name type="scientific">Eumeta variegata</name>
    <name type="common">Bagworm moth</name>
    <name type="synonym">Eumeta japonica</name>
    <dbReference type="NCBI Taxonomy" id="151549"/>
    <lineage>
        <taxon>Eukaryota</taxon>
        <taxon>Metazoa</taxon>
        <taxon>Ecdysozoa</taxon>
        <taxon>Arthropoda</taxon>
        <taxon>Hexapoda</taxon>
        <taxon>Insecta</taxon>
        <taxon>Pterygota</taxon>
        <taxon>Neoptera</taxon>
        <taxon>Endopterygota</taxon>
        <taxon>Lepidoptera</taxon>
        <taxon>Glossata</taxon>
        <taxon>Ditrysia</taxon>
        <taxon>Tineoidea</taxon>
        <taxon>Psychidae</taxon>
        <taxon>Oiketicinae</taxon>
        <taxon>Eumeta</taxon>
    </lineage>
</organism>
<sequence length="115" mass="12558">MVVNSHYMVVNTGILASSSSSPPSLDLQPVAMTERDKSRYTEGSVNIGGCSIRTLSSSFRWCFRPASESYGWPLPYMAPPALLVLVGGAGRMHSDRSSARLLVEYAIKKNISPHR</sequence>
<evidence type="ECO:0000313" key="2">
    <source>
        <dbReference type="Proteomes" id="UP000299102"/>
    </source>
</evidence>